<protein>
    <submittedName>
        <fullName evidence="11">Transporter (CPA2 family)</fullName>
    </submittedName>
</protein>
<keyword evidence="7" id="KW-0406">Ion transport</keyword>
<keyword evidence="12" id="KW-1185">Reference proteome</keyword>
<comment type="similarity">
    <text evidence="2">Belongs to the monovalent cation:proton antiporter 2 (CPA2) transporter (TC 2.A.37) family.</text>
</comment>
<feature type="transmembrane region" description="Helical" evidence="9">
    <location>
        <begin position="58"/>
        <end position="77"/>
    </location>
</feature>
<feature type="transmembrane region" description="Helical" evidence="9">
    <location>
        <begin position="365"/>
        <end position="387"/>
    </location>
</feature>
<evidence type="ECO:0000313" key="11">
    <source>
        <dbReference type="EMBL" id="TDW71206.1"/>
    </source>
</evidence>
<evidence type="ECO:0000256" key="7">
    <source>
        <dbReference type="ARBA" id="ARBA00023065"/>
    </source>
</evidence>
<feature type="transmembrane region" description="Helical" evidence="9">
    <location>
        <begin position="181"/>
        <end position="200"/>
    </location>
</feature>
<proteinExistence type="inferred from homology"/>
<name>A0A4R8C5T7_9ACTN</name>
<feature type="transmembrane region" description="Helical" evidence="9">
    <location>
        <begin position="220"/>
        <end position="237"/>
    </location>
</feature>
<dbReference type="GO" id="GO:0016020">
    <property type="term" value="C:membrane"/>
    <property type="evidence" value="ECO:0007669"/>
    <property type="project" value="UniProtKB-SubCell"/>
</dbReference>
<evidence type="ECO:0000256" key="6">
    <source>
        <dbReference type="ARBA" id="ARBA00022989"/>
    </source>
</evidence>
<comment type="subcellular location">
    <subcellularLocation>
        <location evidence="1">Membrane</location>
        <topology evidence="1">Multi-pass membrane protein</topology>
    </subcellularLocation>
</comment>
<keyword evidence="6 9" id="KW-1133">Transmembrane helix</keyword>
<evidence type="ECO:0000256" key="5">
    <source>
        <dbReference type="ARBA" id="ARBA00022692"/>
    </source>
</evidence>
<feature type="transmembrane region" description="Helical" evidence="9">
    <location>
        <begin position="6"/>
        <end position="26"/>
    </location>
</feature>
<reference evidence="11 12" key="1">
    <citation type="submission" date="2019-03" db="EMBL/GenBank/DDBJ databases">
        <title>Genomic Encyclopedia of Type Strains, Phase III (KMG-III): the genomes of soil and plant-associated and newly described type strains.</title>
        <authorList>
            <person name="Whitman W."/>
        </authorList>
    </citation>
    <scope>NUCLEOTIDE SEQUENCE [LARGE SCALE GENOMIC DNA]</scope>
    <source>
        <strain evidence="11 12">VKM Ac-2573</strain>
    </source>
</reference>
<feature type="transmembrane region" description="Helical" evidence="9">
    <location>
        <begin position="117"/>
        <end position="136"/>
    </location>
</feature>
<evidence type="ECO:0000259" key="10">
    <source>
        <dbReference type="Pfam" id="PF00999"/>
    </source>
</evidence>
<feature type="transmembrane region" description="Helical" evidence="9">
    <location>
        <begin position="273"/>
        <end position="291"/>
    </location>
</feature>
<keyword evidence="5 9" id="KW-0812">Transmembrane</keyword>
<evidence type="ECO:0000256" key="8">
    <source>
        <dbReference type="ARBA" id="ARBA00023136"/>
    </source>
</evidence>
<keyword evidence="8 9" id="KW-0472">Membrane</keyword>
<dbReference type="Pfam" id="PF00999">
    <property type="entry name" value="Na_H_Exchanger"/>
    <property type="match status" value="1"/>
</dbReference>
<gene>
    <name evidence="11" type="ORF">EV653_5286</name>
</gene>
<dbReference type="OrthoDB" id="9793589at2"/>
<dbReference type="PANTHER" id="PTHR43562">
    <property type="entry name" value="NAPA-TYPE SODIUM/HYDROGEN ANTIPORTER"/>
    <property type="match status" value="1"/>
</dbReference>
<feature type="transmembrane region" description="Helical" evidence="9">
    <location>
        <begin position="335"/>
        <end position="359"/>
    </location>
</feature>
<dbReference type="AlphaFoldDB" id="A0A4R8C5T7"/>
<feature type="transmembrane region" description="Helical" evidence="9">
    <location>
        <begin position="89"/>
        <end position="111"/>
    </location>
</feature>
<sequence>MPDVEFTNLFAVTVIALLAPLLLGLTPRLRVPAVVLEIVAGIVVGPHGLGLVDVDLPVQIVSVLGLAFLLFLAGLEIDVHRLRGQVLRLAVLGYLVTLALGGAAGAVFSAVGWVHSALLLAVTLSATSLGLVVPVLKDARQADGMVGQFTIAAASVADFAAVLVLSLVFSTEGGSAGERLIMVGLFALLVAVTGLVVATAGRSQRIGLVLLRLQDTTAEIRVRAAVVLLIAFVALAEQFGLETILGAFLAGAVVGLVDRDATSHPRFRTKLEALGYGFLIPVFFVTSGLRLDLRGLLDDPAALLRVPLFLLALLVVRGVPAYLSVRTLGGRSTAAVGLLQATSLPFIVTATQIGVVTGLMTPVTAAALVCAGLLSVLIFPAIALVLLRQPAADRSGREEPRPASR</sequence>
<evidence type="ECO:0000256" key="9">
    <source>
        <dbReference type="SAM" id="Phobius"/>
    </source>
</evidence>
<dbReference type="RefSeq" id="WP_134106300.1">
    <property type="nucleotide sequence ID" value="NZ_SODP01000002.1"/>
</dbReference>
<dbReference type="PANTHER" id="PTHR43562:SF1">
    <property type="entry name" value="NA(+)_H(+) ANTIPORTER YJBQ-RELATED"/>
    <property type="match status" value="1"/>
</dbReference>
<evidence type="ECO:0000256" key="2">
    <source>
        <dbReference type="ARBA" id="ARBA00005551"/>
    </source>
</evidence>
<accession>A0A4R8C5T7</accession>
<dbReference type="GO" id="GO:1902600">
    <property type="term" value="P:proton transmembrane transport"/>
    <property type="evidence" value="ECO:0007669"/>
    <property type="project" value="InterPro"/>
</dbReference>
<evidence type="ECO:0000313" key="12">
    <source>
        <dbReference type="Proteomes" id="UP000295146"/>
    </source>
</evidence>
<keyword evidence="4" id="KW-0050">Antiport</keyword>
<comment type="caution">
    <text evidence="11">The sequence shown here is derived from an EMBL/GenBank/DDBJ whole genome shotgun (WGS) entry which is preliminary data.</text>
</comment>
<evidence type="ECO:0000256" key="3">
    <source>
        <dbReference type="ARBA" id="ARBA00022448"/>
    </source>
</evidence>
<dbReference type="InterPro" id="IPR006153">
    <property type="entry name" value="Cation/H_exchanger_TM"/>
</dbReference>
<dbReference type="GO" id="GO:0015297">
    <property type="term" value="F:antiporter activity"/>
    <property type="evidence" value="ECO:0007669"/>
    <property type="project" value="UniProtKB-KW"/>
</dbReference>
<dbReference type="EMBL" id="SODP01000002">
    <property type="protein sequence ID" value="TDW71206.1"/>
    <property type="molecule type" value="Genomic_DNA"/>
</dbReference>
<feature type="transmembrane region" description="Helical" evidence="9">
    <location>
        <begin position="148"/>
        <end position="169"/>
    </location>
</feature>
<feature type="domain" description="Cation/H+ exchanger transmembrane" evidence="10">
    <location>
        <begin position="14"/>
        <end position="381"/>
    </location>
</feature>
<dbReference type="InterPro" id="IPR038770">
    <property type="entry name" value="Na+/solute_symporter_sf"/>
</dbReference>
<dbReference type="Gene3D" id="1.20.1530.20">
    <property type="match status" value="1"/>
</dbReference>
<feature type="transmembrane region" description="Helical" evidence="9">
    <location>
        <begin position="33"/>
        <end position="52"/>
    </location>
</feature>
<keyword evidence="3" id="KW-0813">Transport</keyword>
<evidence type="ECO:0000256" key="4">
    <source>
        <dbReference type="ARBA" id="ARBA00022449"/>
    </source>
</evidence>
<evidence type="ECO:0000256" key="1">
    <source>
        <dbReference type="ARBA" id="ARBA00004141"/>
    </source>
</evidence>
<feature type="transmembrane region" description="Helical" evidence="9">
    <location>
        <begin position="303"/>
        <end position="323"/>
    </location>
</feature>
<organism evidence="11 12">
    <name type="scientific">Kribbella pratensis</name>
    <dbReference type="NCBI Taxonomy" id="2512112"/>
    <lineage>
        <taxon>Bacteria</taxon>
        <taxon>Bacillati</taxon>
        <taxon>Actinomycetota</taxon>
        <taxon>Actinomycetes</taxon>
        <taxon>Propionibacteriales</taxon>
        <taxon>Kribbellaceae</taxon>
        <taxon>Kribbella</taxon>
    </lineage>
</organism>
<feature type="transmembrane region" description="Helical" evidence="9">
    <location>
        <begin position="243"/>
        <end position="261"/>
    </location>
</feature>
<dbReference type="Proteomes" id="UP000295146">
    <property type="component" value="Unassembled WGS sequence"/>
</dbReference>